<dbReference type="PANTHER" id="PTHR43842:SF2">
    <property type="entry name" value="PROPIONYL-COA CARBOXYLASE BETA CHAIN, MITOCHONDRIAL"/>
    <property type="match status" value="1"/>
</dbReference>
<dbReference type="Pfam" id="PF01039">
    <property type="entry name" value="Carboxyl_trans"/>
    <property type="match status" value="1"/>
</dbReference>
<evidence type="ECO:0000259" key="3">
    <source>
        <dbReference type="PROSITE" id="PS50989"/>
    </source>
</evidence>
<dbReference type="InterPro" id="IPR029045">
    <property type="entry name" value="ClpP/crotonase-like_dom_sf"/>
</dbReference>
<dbReference type="PROSITE" id="PS50980">
    <property type="entry name" value="COA_CT_NTER"/>
    <property type="match status" value="1"/>
</dbReference>
<protein>
    <submittedName>
        <fullName evidence="4">Acyl-CoA carboxylase subunit beta</fullName>
        <ecNumber evidence="4">6.-.-.-</ecNumber>
    </submittedName>
</protein>
<dbReference type="PANTHER" id="PTHR43842">
    <property type="entry name" value="PROPIONYL-COA CARBOXYLASE BETA CHAIN"/>
    <property type="match status" value="1"/>
</dbReference>
<dbReference type="InterPro" id="IPR011762">
    <property type="entry name" value="COA_CT_N"/>
</dbReference>
<accession>A0ABV3Y1Y8</accession>
<evidence type="ECO:0000313" key="4">
    <source>
        <dbReference type="EMBL" id="MEX6429572.1"/>
    </source>
</evidence>
<evidence type="ECO:0000259" key="2">
    <source>
        <dbReference type="PROSITE" id="PS50980"/>
    </source>
</evidence>
<comment type="caution">
    <text evidence="4">The sequence shown here is derived from an EMBL/GenBank/DDBJ whole genome shotgun (WGS) entry which is preliminary data.</text>
</comment>
<feature type="domain" description="CoA carboxyltransferase N-terminal" evidence="2">
    <location>
        <begin position="1"/>
        <end position="200"/>
    </location>
</feature>
<evidence type="ECO:0000313" key="5">
    <source>
        <dbReference type="Proteomes" id="UP001560267"/>
    </source>
</evidence>
<dbReference type="SUPFAM" id="SSF52096">
    <property type="entry name" value="ClpP/crotonase"/>
    <property type="match status" value="2"/>
</dbReference>
<feature type="region of interest" description="Disordered" evidence="1">
    <location>
        <begin position="1"/>
        <end position="22"/>
    </location>
</feature>
<keyword evidence="5" id="KW-1185">Reference proteome</keyword>
<keyword evidence="4" id="KW-0436">Ligase</keyword>
<dbReference type="Proteomes" id="UP001560267">
    <property type="component" value="Unassembled WGS sequence"/>
</dbReference>
<sequence length="448" mass="48616">MSANNPHLQLKASSTGSTRSELRSFGERKVMWISSRATTRRGALSERDGERIAHAASTAASISIPIVCELSTSGAKIQDGVAALHGWGVAARALAHCSGRVPILLGLTGPAVSGPALLLGLADYVIMAPDSFAFLSGPQSVMEFTGVSVTNQDLGGAPVLLNRSGVAFDVANDRRDIEESILHFLGYLPDSTDQLPTRVDSIEPVTLELDDLIPDQPTAAYDVRDLVRGIVDADSFYELRATWANQLVIGLARLDGRTIGIVANQPKIMAGTLDIPAAQKGARFVRFCDSFNIPILTLVDTPGFLPGKDVEWRGMIRHGAELAFSYAACNVPRICLITRKAYGGAYIVMDSKGIGNDITYAWPSAEIAVMGAQGAVEIIYRRAPAEERLRHQQKYEDEYLTPWIAAERGYVDNVIDPNQTRKHLMHAFDLLATKQERLRNAKHANSPL</sequence>
<name>A0ABV3Y1Y8_9ACTN</name>
<gene>
    <name evidence="4" type="ORF">AB6A68_06925</name>
</gene>
<dbReference type="Gene3D" id="3.90.226.10">
    <property type="entry name" value="2-enoyl-CoA Hydratase, Chain A, domain 1"/>
    <property type="match status" value="2"/>
</dbReference>
<dbReference type="EMBL" id="JBFSHR010000019">
    <property type="protein sequence ID" value="MEX6429572.1"/>
    <property type="molecule type" value="Genomic_DNA"/>
</dbReference>
<organism evidence="4 5">
    <name type="scientific">Ferrimicrobium acidiphilum</name>
    <dbReference type="NCBI Taxonomy" id="121039"/>
    <lineage>
        <taxon>Bacteria</taxon>
        <taxon>Bacillati</taxon>
        <taxon>Actinomycetota</taxon>
        <taxon>Acidimicrobiia</taxon>
        <taxon>Acidimicrobiales</taxon>
        <taxon>Acidimicrobiaceae</taxon>
        <taxon>Ferrimicrobium</taxon>
    </lineage>
</organism>
<dbReference type="EC" id="6.-.-.-" evidence="4"/>
<dbReference type="InterPro" id="IPR034733">
    <property type="entry name" value="AcCoA_carboxyl_beta"/>
</dbReference>
<dbReference type="RefSeq" id="WP_298383427.1">
    <property type="nucleotide sequence ID" value="NZ_JBFSHR010000019.1"/>
</dbReference>
<proteinExistence type="predicted"/>
<feature type="domain" description="CoA carboxyltransferase C-terminal" evidence="3">
    <location>
        <begin position="204"/>
        <end position="448"/>
    </location>
</feature>
<reference evidence="4 5" key="1">
    <citation type="submission" date="2024-07" db="EMBL/GenBank/DDBJ databases">
        <title>Draft Genome Sequence of Ferrimicrobium acidiphilum Strain YE2023, Isolated from a Pulp of Bioleach Reactor.</title>
        <authorList>
            <person name="Elkina Y.A."/>
            <person name="Bulaeva A.G."/>
            <person name="Beletsky A.V."/>
            <person name="Mardanov A.V."/>
        </authorList>
    </citation>
    <scope>NUCLEOTIDE SEQUENCE [LARGE SCALE GENOMIC DNA]</scope>
    <source>
        <strain evidence="4 5">YE2023</strain>
    </source>
</reference>
<evidence type="ECO:0000256" key="1">
    <source>
        <dbReference type="SAM" id="MobiDB-lite"/>
    </source>
</evidence>
<dbReference type="InterPro" id="IPR051047">
    <property type="entry name" value="AccD/PCCB"/>
</dbReference>
<dbReference type="PROSITE" id="PS50989">
    <property type="entry name" value="COA_CT_CTER"/>
    <property type="match status" value="1"/>
</dbReference>
<dbReference type="GO" id="GO:0016874">
    <property type="term" value="F:ligase activity"/>
    <property type="evidence" value="ECO:0007669"/>
    <property type="project" value="UniProtKB-KW"/>
</dbReference>
<dbReference type="InterPro" id="IPR011763">
    <property type="entry name" value="COA_CT_C"/>
</dbReference>
<feature type="compositionally biased region" description="Polar residues" evidence="1">
    <location>
        <begin position="1"/>
        <end position="19"/>
    </location>
</feature>